<gene>
    <name evidence="3" type="ORF">BmR1_04g07261</name>
</gene>
<dbReference type="GO" id="GO:0006261">
    <property type="term" value="P:DNA-templated DNA replication"/>
    <property type="evidence" value="ECO:0007669"/>
    <property type="project" value="TreeGrafter"/>
</dbReference>
<keyword evidence="2" id="KW-0539">Nucleus</keyword>
<dbReference type="Pfam" id="PF09739">
    <property type="entry name" value="MCM_bind"/>
    <property type="match status" value="1"/>
</dbReference>
<reference evidence="3 4" key="2">
    <citation type="journal article" date="2013" name="PLoS ONE">
        <title>Whole genome mapping and re-organization of the nuclear and mitochondrial genomes of Babesia microti isolates.</title>
        <authorList>
            <person name="Cornillot E."/>
            <person name="Dassouli A."/>
            <person name="Garg A."/>
            <person name="Pachikara N."/>
            <person name="Randazzo S."/>
            <person name="Depoix D."/>
            <person name="Carcy B."/>
            <person name="Delbecq S."/>
            <person name="Frutos R."/>
            <person name="Silva J.C."/>
            <person name="Sutton R."/>
            <person name="Krause P.J."/>
            <person name="Mamoun C.B."/>
        </authorList>
    </citation>
    <scope>NUCLEOTIDE SEQUENCE [LARGE SCALE GENOMIC DNA]</scope>
    <source>
        <strain evidence="3 4">RI</strain>
    </source>
</reference>
<organism evidence="3 4">
    <name type="scientific">Babesia microti (strain RI)</name>
    <dbReference type="NCBI Taxonomy" id="1133968"/>
    <lineage>
        <taxon>Eukaryota</taxon>
        <taxon>Sar</taxon>
        <taxon>Alveolata</taxon>
        <taxon>Apicomplexa</taxon>
        <taxon>Aconoidasida</taxon>
        <taxon>Piroplasmida</taxon>
        <taxon>Babesiidae</taxon>
        <taxon>Babesia</taxon>
    </lineage>
</organism>
<dbReference type="PANTHER" id="PTHR13489">
    <property type="entry name" value="MINI-CHROMOSOME MAINTENANCE COMPLEX-BINDING PROTEIN"/>
    <property type="match status" value="1"/>
</dbReference>
<evidence type="ECO:0000313" key="3">
    <source>
        <dbReference type="EMBL" id="SIO73734.1"/>
    </source>
</evidence>
<evidence type="ECO:0008006" key="5">
    <source>
        <dbReference type="Google" id="ProtNLM"/>
    </source>
</evidence>
<reference evidence="3 4" key="1">
    <citation type="journal article" date="2012" name="Nucleic Acids Res.">
        <title>Sequencing of the smallest Apicomplexan genome from the human pathogen Babesia microti.</title>
        <authorList>
            <person name="Cornillot E."/>
            <person name="Hadj-Kaddour K."/>
            <person name="Dassouli A."/>
            <person name="Noel B."/>
            <person name="Ranwez V."/>
            <person name="Vacherie B."/>
            <person name="Augagneur Y."/>
            <person name="Bres V."/>
            <person name="Duclos A."/>
            <person name="Randazzo S."/>
            <person name="Carcy B."/>
            <person name="Debierre-Grockiego F."/>
            <person name="Delbecq S."/>
            <person name="Moubri-Menage K."/>
            <person name="Shams-Eldin H."/>
            <person name="Usmani-Brown S."/>
            <person name="Bringaud F."/>
            <person name="Wincker P."/>
            <person name="Vivares C.P."/>
            <person name="Schwarz R.T."/>
            <person name="Schetters T.P."/>
            <person name="Krause P.J."/>
            <person name="Gorenflot A."/>
            <person name="Berry V."/>
            <person name="Barbe V."/>
            <person name="Ben Mamoun C."/>
        </authorList>
    </citation>
    <scope>NUCLEOTIDE SEQUENCE [LARGE SCALE GENOMIC DNA]</scope>
    <source>
        <strain evidence="3 4">RI</strain>
    </source>
</reference>
<dbReference type="EMBL" id="LN871599">
    <property type="protein sequence ID" value="SIO73734.1"/>
    <property type="molecule type" value="Genomic_DNA"/>
</dbReference>
<evidence type="ECO:0000256" key="2">
    <source>
        <dbReference type="ARBA" id="ARBA00023242"/>
    </source>
</evidence>
<accession>A0A1N6LXZ5</accession>
<dbReference type="InterPro" id="IPR019140">
    <property type="entry name" value="MCM_complex-bd"/>
</dbReference>
<protein>
    <recommendedName>
        <fullName evidence="5">Mini-chromosome maintenance complex-binding protein</fullName>
    </recommendedName>
</protein>
<sequence length="427" mass="49383">MDWSITLPPNSYIHKLISSHTDNIEELCNSAKLVPKLTSELDSTFIYYRGVVLQNLSFEFYKNEEGEAYQTRYPFYLTMPVCLTQFSYNYKFKNSDYQFTQTDTAIPHCIAMFYVNPNDKNSILINDTVHVAGVCQYQKTQLPIIHIFAYKIANYNIMPSLCFLKSDYQSLVNFVSSELGDDLLAEYVILLLGMPQKGDSKPLSLLITRKDMACDERLIKTLQYLVEYVKYIDSYTEPMHSTMDYEQTPEILVPGQLQLGNGTALVINLDNIPVESMDSIDNLLNGKVDYHFGPSLYQIRTKLRTILTTNNEDTNQLPPASLYIKYKCEQNTSPKITVPSDYKYIQLIDKAWTSPFRVDIPNEVEQLMIDSWIQNREVANIDDFNTWVSLSRTLCYLHGDDIVTDQHWNHILALECNRRERISLKSV</sequence>
<dbReference type="AlphaFoldDB" id="A0A1N6LXZ5"/>
<dbReference type="OrthoDB" id="329666at2759"/>
<dbReference type="VEuPathDB" id="PiroplasmaDB:BmR1_04g07261"/>
<dbReference type="RefSeq" id="XP_021337799.1">
    <property type="nucleotide sequence ID" value="XM_021482591.1"/>
</dbReference>
<dbReference type="GO" id="GO:0005634">
    <property type="term" value="C:nucleus"/>
    <property type="evidence" value="ECO:0007669"/>
    <property type="project" value="UniProtKB-SubCell"/>
</dbReference>
<dbReference type="GO" id="GO:0003682">
    <property type="term" value="F:chromatin binding"/>
    <property type="evidence" value="ECO:0007669"/>
    <property type="project" value="TreeGrafter"/>
</dbReference>
<dbReference type="Proteomes" id="UP000002899">
    <property type="component" value="Chromosome IV"/>
</dbReference>
<comment type="subcellular location">
    <subcellularLocation>
        <location evidence="1">Nucleus</location>
    </subcellularLocation>
</comment>
<proteinExistence type="predicted"/>
<evidence type="ECO:0000313" key="4">
    <source>
        <dbReference type="Proteomes" id="UP000002899"/>
    </source>
</evidence>
<dbReference type="GeneID" id="24426099"/>
<keyword evidence="4" id="KW-1185">Reference proteome</keyword>
<name>A0A1N6LXZ5_BABMR</name>
<evidence type="ECO:0000256" key="1">
    <source>
        <dbReference type="ARBA" id="ARBA00004123"/>
    </source>
</evidence>
<dbReference type="PANTHER" id="PTHR13489:SF0">
    <property type="entry name" value="MINI-CHROMOSOME MAINTENANCE COMPLEX-BINDING PROTEIN"/>
    <property type="match status" value="1"/>
</dbReference>
<dbReference type="KEGG" id="bmic:BmR1_04g07261"/>
<reference evidence="3 4" key="3">
    <citation type="journal article" date="2016" name="Sci. Rep.">
        <title>Genome-wide diversity and gene expression profiling of Babesia microti isolates identify polymorphic genes that mediate host-pathogen interactions.</title>
        <authorList>
            <person name="Silva J.C."/>
            <person name="Cornillot E."/>
            <person name="McCracken C."/>
            <person name="Usmani-Brown S."/>
            <person name="Dwivedi A."/>
            <person name="Ifeonu O.O."/>
            <person name="Crabtree J."/>
            <person name="Gotia H.T."/>
            <person name="Virji A.Z."/>
            <person name="Reynes C."/>
            <person name="Colinge J."/>
            <person name="Kumar V."/>
            <person name="Lawres L."/>
            <person name="Pazzi J.E."/>
            <person name="Pablo J.V."/>
            <person name="Hung C."/>
            <person name="Brancato J."/>
            <person name="Kumari P."/>
            <person name="Orvis J."/>
            <person name="Tretina K."/>
            <person name="Chibucos M."/>
            <person name="Ott S."/>
            <person name="Sadzewicz L."/>
            <person name="Sengamalay N."/>
            <person name="Shetty A.C."/>
            <person name="Su Q."/>
            <person name="Tallon L."/>
            <person name="Fraser C.M."/>
            <person name="Frutos R."/>
            <person name="Molina D.M."/>
            <person name="Krause P.J."/>
            <person name="Ben Mamoun C."/>
        </authorList>
    </citation>
    <scope>NUCLEOTIDE SEQUENCE [LARGE SCALE GENOMIC DNA]</scope>
    <source>
        <strain evidence="3 4">RI</strain>
    </source>
</reference>